<keyword evidence="5 12" id="KW-0444">Lipid biosynthesis</keyword>
<dbReference type="GO" id="GO:0103117">
    <property type="term" value="F:UDP-3-O-acyl-N-acetylglucosamine deacetylase activity"/>
    <property type="evidence" value="ECO:0007669"/>
    <property type="project" value="UniProtKB-UniRule"/>
</dbReference>
<keyword evidence="9 12" id="KW-0862">Zinc</keyword>
<evidence type="ECO:0000256" key="9">
    <source>
        <dbReference type="ARBA" id="ARBA00022833"/>
    </source>
</evidence>
<dbReference type="PANTHER" id="PTHR33694">
    <property type="entry name" value="UDP-3-O-ACYL-N-ACETYLGLUCOSAMINE DEACETYLASE 1, MITOCHONDRIAL-RELATED"/>
    <property type="match status" value="1"/>
</dbReference>
<accession>H8L111</accession>
<evidence type="ECO:0000256" key="10">
    <source>
        <dbReference type="ARBA" id="ARBA00023098"/>
    </source>
</evidence>
<dbReference type="Gene3D" id="3.30.230.20">
    <property type="entry name" value="lpxc deacetylase, domain 1"/>
    <property type="match status" value="1"/>
</dbReference>
<feature type="active site" description="Proton donor" evidence="12">
    <location>
        <position position="274"/>
    </location>
</feature>
<keyword evidence="10 12" id="KW-0443">Lipid metabolism</keyword>
<dbReference type="GO" id="GO:0016020">
    <property type="term" value="C:membrane"/>
    <property type="evidence" value="ECO:0007669"/>
    <property type="project" value="GOC"/>
</dbReference>
<protein>
    <recommendedName>
        <fullName evidence="4 12">UDP-3-O-acyl-N-acetylglucosamine deacetylase</fullName>
        <shortName evidence="12">UDP-3-O-acyl-GlcNAc deacetylase</shortName>
        <ecNumber evidence="4 12">3.5.1.108</ecNumber>
    </recommendedName>
    <alternativeName>
        <fullName evidence="12">UDP-3-O-[R-3-hydroxymyristoyl]-N-acetylglucosamine deacetylase</fullName>
    </alternativeName>
</protein>
<dbReference type="HOGENOM" id="CLU_046528_1_0_6"/>
<evidence type="ECO:0000256" key="7">
    <source>
        <dbReference type="ARBA" id="ARBA00022723"/>
    </source>
</evidence>
<evidence type="ECO:0000256" key="5">
    <source>
        <dbReference type="ARBA" id="ARBA00022516"/>
    </source>
</evidence>
<dbReference type="EMBL" id="CP003350">
    <property type="protein sequence ID" value="AFC87166.1"/>
    <property type="molecule type" value="Genomic_DNA"/>
</dbReference>
<evidence type="ECO:0000256" key="4">
    <source>
        <dbReference type="ARBA" id="ARBA00012745"/>
    </source>
</evidence>
<dbReference type="InterPro" id="IPR004463">
    <property type="entry name" value="UDP-acyl_GlcNac_deAcase"/>
</dbReference>
<comment type="function">
    <text evidence="2 12">Catalyzes the hydrolysis of UDP-3-O-myristoyl-N-acetylglucosamine to form UDP-3-O-myristoylglucosamine and acetate, the committed step in lipid A biosynthesis.</text>
</comment>
<evidence type="ECO:0000256" key="8">
    <source>
        <dbReference type="ARBA" id="ARBA00022801"/>
    </source>
</evidence>
<comment type="pathway">
    <text evidence="3 12">Glycolipid biosynthesis; lipid IV(A) biosynthesis; lipid IV(A) from (3R)-3-hydroxytetradecanoyl-[acyl-carrier-protein] and UDP-N-acetyl-alpha-D-glucosamine: step 2/6.</text>
</comment>
<evidence type="ECO:0000256" key="6">
    <source>
        <dbReference type="ARBA" id="ARBA00022556"/>
    </source>
</evidence>
<evidence type="ECO:0000256" key="12">
    <source>
        <dbReference type="HAMAP-Rule" id="MF_00388"/>
    </source>
</evidence>
<dbReference type="HAMAP" id="MF_00388">
    <property type="entry name" value="LpxC"/>
    <property type="match status" value="1"/>
</dbReference>
<dbReference type="InterPro" id="IPR020568">
    <property type="entry name" value="Ribosomal_Su5_D2-typ_SF"/>
</dbReference>
<reference evidence="13" key="1">
    <citation type="submission" date="2012-02" db="EMBL/GenBank/DDBJ databases">
        <title>The complete genome of Frateuria aurantia DSM 6220.</title>
        <authorList>
            <consortium name="US DOE Joint Genome Institute (JGI-PGF)"/>
            <person name="Lucas S."/>
            <person name="Copeland A."/>
            <person name="Lapidus A."/>
            <person name="Glavina del Rio T."/>
            <person name="Dalin E."/>
            <person name="Tice H."/>
            <person name="Bruce D."/>
            <person name="Goodwin L."/>
            <person name="Pitluck S."/>
            <person name="Peters L."/>
            <person name="Ovchinnikova G."/>
            <person name="Teshima H."/>
            <person name="Kyrpides N."/>
            <person name="Mavromatis K."/>
            <person name="Ivanova N."/>
            <person name="Brettin T."/>
            <person name="Detter J.C."/>
            <person name="Han C."/>
            <person name="Larimer F."/>
            <person name="Land M."/>
            <person name="Hauser L."/>
            <person name="Markowitz V."/>
            <person name="Cheng J.-F."/>
            <person name="Hugenholtz P."/>
            <person name="Woyke T."/>
            <person name="Wu D."/>
            <person name="Brambilla E."/>
            <person name="Klenk H.-P."/>
            <person name="Eisen J.A."/>
        </authorList>
    </citation>
    <scope>NUCLEOTIDE SEQUENCE</scope>
    <source>
        <strain evidence="13">DSM 6220</strain>
    </source>
</reference>
<keyword evidence="6 12" id="KW-0441">Lipid A biosynthesis</keyword>
<dbReference type="Pfam" id="PF03331">
    <property type="entry name" value="LpxC"/>
    <property type="match status" value="1"/>
</dbReference>
<gene>
    <name evidence="12" type="primary">lpxC</name>
    <name evidence="13" type="ordered locus">Fraau_2832</name>
</gene>
<dbReference type="InterPro" id="IPR015870">
    <property type="entry name" value="UDP-acyl_N-AcGlcN_deAcase_N"/>
</dbReference>
<evidence type="ECO:0000313" key="13">
    <source>
        <dbReference type="EMBL" id="AFC87166.1"/>
    </source>
</evidence>
<dbReference type="GO" id="GO:0009245">
    <property type="term" value="P:lipid A biosynthetic process"/>
    <property type="evidence" value="ECO:0007669"/>
    <property type="project" value="UniProtKB-UniRule"/>
</dbReference>
<evidence type="ECO:0000256" key="3">
    <source>
        <dbReference type="ARBA" id="ARBA00005002"/>
    </source>
</evidence>
<proteinExistence type="inferred from homology"/>
<dbReference type="STRING" id="767434.Fraau_2832"/>
<dbReference type="InterPro" id="IPR011334">
    <property type="entry name" value="UDP-acyl_GlcNac_deAcase_C"/>
</dbReference>
<dbReference type="GO" id="GO:0046872">
    <property type="term" value="F:metal ion binding"/>
    <property type="evidence" value="ECO:0007669"/>
    <property type="project" value="UniProtKB-KW"/>
</dbReference>
<evidence type="ECO:0000256" key="11">
    <source>
        <dbReference type="ARBA" id="ARBA00024535"/>
    </source>
</evidence>
<feature type="binding site" evidence="12">
    <location>
        <position position="87"/>
    </location>
    <ligand>
        <name>Zn(2+)</name>
        <dbReference type="ChEBI" id="CHEBI:29105"/>
    </ligand>
</feature>
<comment type="catalytic activity">
    <reaction evidence="11 12">
        <text>a UDP-3-O-[(3R)-3-hydroxyacyl]-N-acetyl-alpha-D-glucosamine + H2O = a UDP-3-O-[(3R)-3-hydroxyacyl]-alpha-D-glucosamine + acetate</text>
        <dbReference type="Rhea" id="RHEA:67816"/>
        <dbReference type="ChEBI" id="CHEBI:15377"/>
        <dbReference type="ChEBI" id="CHEBI:30089"/>
        <dbReference type="ChEBI" id="CHEBI:137740"/>
        <dbReference type="ChEBI" id="CHEBI:173225"/>
        <dbReference type="EC" id="3.5.1.108"/>
    </reaction>
</comment>
<sequence length="294" mass="32082">MTAVTGWSDDQGTLARAVSVDGHGLHTGRKVRLQIDPAPLGHGIVFRRMRGTTLLGELKAEPGLRLAQPLCTALQTPDGLRVRTTEHLLAALLACEIDHARVTLDAEEVPILDGSALPWIQLLRDAGRQAFAVPKRFIKILRPLRVGDGDNRYTSIAPHDSYQLQVRNDLKGFGQMCWEGDLTPTSFARDIAPSRSYGRLKWAIPAIAGGFLKGVPILRGARPSCTATIIGGSVHGGMRLPAEFVRHRVLDMVGDLALLGAPLLGRIEAHRPSHEMNYQLAAALLKQPESWCWV</sequence>
<keyword evidence="8 12" id="KW-0378">Hydrolase</keyword>
<dbReference type="Gene3D" id="3.30.1700.10">
    <property type="entry name" value="lpxc deacetylase, domain 2"/>
    <property type="match status" value="1"/>
</dbReference>
<comment type="similarity">
    <text evidence="12">Belongs to the LpxC family.</text>
</comment>
<dbReference type="PANTHER" id="PTHR33694:SF1">
    <property type="entry name" value="UDP-3-O-ACYL-N-ACETYLGLUCOSAMINE DEACETYLASE 1, MITOCHONDRIAL-RELATED"/>
    <property type="match status" value="1"/>
</dbReference>
<name>H8L111_FRAAD</name>
<dbReference type="NCBIfam" id="NF009666">
    <property type="entry name" value="PRK13187.1"/>
    <property type="match status" value="1"/>
</dbReference>
<comment type="cofactor">
    <cofactor evidence="1 12">
        <name>Zn(2+)</name>
        <dbReference type="ChEBI" id="CHEBI:29105"/>
    </cofactor>
</comment>
<feature type="binding site" evidence="12">
    <location>
        <position position="247"/>
    </location>
    <ligand>
        <name>Zn(2+)</name>
        <dbReference type="ChEBI" id="CHEBI:29105"/>
    </ligand>
</feature>
<evidence type="ECO:0000256" key="1">
    <source>
        <dbReference type="ARBA" id="ARBA00001947"/>
    </source>
</evidence>
<dbReference type="EC" id="3.5.1.108" evidence="4 12"/>
<dbReference type="eggNOG" id="COG0774">
    <property type="taxonomic scope" value="Bacteria"/>
</dbReference>
<dbReference type="Proteomes" id="UP000005234">
    <property type="component" value="Chromosome"/>
</dbReference>
<dbReference type="UniPathway" id="UPA00359">
    <property type="reaction ID" value="UER00478"/>
</dbReference>
<feature type="binding site" evidence="12">
    <location>
        <position position="251"/>
    </location>
    <ligand>
        <name>Zn(2+)</name>
        <dbReference type="ChEBI" id="CHEBI:29105"/>
    </ligand>
</feature>
<keyword evidence="14" id="KW-1185">Reference proteome</keyword>
<evidence type="ECO:0000256" key="2">
    <source>
        <dbReference type="ARBA" id="ARBA00002923"/>
    </source>
</evidence>
<keyword evidence="7 12" id="KW-0479">Metal-binding</keyword>
<organism evidence="13 14">
    <name type="scientific">Frateuria aurantia (strain ATCC 33424 / DSM 6220 / KCTC 2777 / LMG 1558 / NBRC 3245 / NCIMB 13370)</name>
    <name type="common">Acetobacter aurantius</name>
    <dbReference type="NCBI Taxonomy" id="767434"/>
    <lineage>
        <taxon>Bacteria</taxon>
        <taxon>Pseudomonadati</taxon>
        <taxon>Pseudomonadota</taxon>
        <taxon>Gammaproteobacteria</taxon>
        <taxon>Lysobacterales</taxon>
        <taxon>Rhodanobacteraceae</taxon>
        <taxon>Frateuria</taxon>
    </lineage>
</organism>
<dbReference type="OrthoDB" id="9802746at2"/>
<dbReference type="RefSeq" id="WP_014404169.1">
    <property type="nucleotide sequence ID" value="NC_017033.1"/>
</dbReference>
<dbReference type="SUPFAM" id="SSF54211">
    <property type="entry name" value="Ribosomal protein S5 domain 2-like"/>
    <property type="match status" value="2"/>
</dbReference>
<dbReference type="KEGG" id="fau:Fraau_2832"/>
<dbReference type="AlphaFoldDB" id="H8L111"/>
<evidence type="ECO:0000313" key="14">
    <source>
        <dbReference type="Proteomes" id="UP000005234"/>
    </source>
</evidence>